<feature type="compositionally biased region" description="Polar residues" evidence="1">
    <location>
        <begin position="42"/>
        <end position="62"/>
    </location>
</feature>
<reference evidence="2" key="1">
    <citation type="submission" date="2020-05" db="EMBL/GenBank/DDBJ databases">
        <authorList>
            <person name="Chiriac C."/>
            <person name="Salcher M."/>
            <person name="Ghai R."/>
            <person name="Kavagutti S V."/>
        </authorList>
    </citation>
    <scope>NUCLEOTIDE SEQUENCE</scope>
</reference>
<dbReference type="EMBL" id="CAFBNB010000095">
    <property type="protein sequence ID" value="CAB4929205.1"/>
    <property type="molecule type" value="Genomic_DNA"/>
</dbReference>
<protein>
    <submittedName>
        <fullName evidence="2">Unannotated protein</fullName>
    </submittedName>
</protein>
<feature type="region of interest" description="Disordered" evidence="1">
    <location>
        <begin position="33"/>
        <end position="62"/>
    </location>
</feature>
<organism evidence="2">
    <name type="scientific">freshwater metagenome</name>
    <dbReference type="NCBI Taxonomy" id="449393"/>
    <lineage>
        <taxon>unclassified sequences</taxon>
        <taxon>metagenomes</taxon>
        <taxon>ecological metagenomes</taxon>
    </lineage>
</organism>
<sequence>MASAYAPTCSTAPLLAERADFVSTGSYTAMPRASRTIAPASSRATTRKSANPTKSPVNSVAW</sequence>
<name>A0A6J7IEF3_9ZZZZ</name>
<gene>
    <name evidence="2" type="ORF">UFOPK3720_00633</name>
</gene>
<evidence type="ECO:0000313" key="2">
    <source>
        <dbReference type="EMBL" id="CAB4929205.1"/>
    </source>
</evidence>
<evidence type="ECO:0000256" key="1">
    <source>
        <dbReference type="SAM" id="MobiDB-lite"/>
    </source>
</evidence>
<dbReference type="AlphaFoldDB" id="A0A6J7IEF3"/>
<proteinExistence type="predicted"/>
<accession>A0A6J7IEF3</accession>